<dbReference type="Pfam" id="PF10109">
    <property type="entry name" value="Phage_TAC_7"/>
    <property type="match status" value="1"/>
</dbReference>
<evidence type="ECO:0008006" key="3">
    <source>
        <dbReference type="Google" id="ProtNLM"/>
    </source>
</evidence>
<evidence type="ECO:0000313" key="1">
    <source>
        <dbReference type="EMBL" id="SLN47576.1"/>
    </source>
</evidence>
<name>A0A1Y5SXT4_9RHOB</name>
<keyword evidence="2" id="KW-1185">Reference proteome</keyword>
<accession>A0A1Y5SXT4</accession>
<dbReference type="InterPro" id="IPR019289">
    <property type="entry name" value="Phage_tail_E/E"/>
</dbReference>
<dbReference type="Proteomes" id="UP000193409">
    <property type="component" value="Unassembled WGS sequence"/>
</dbReference>
<evidence type="ECO:0000313" key="2">
    <source>
        <dbReference type="Proteomes" id="UP000193409"/>
    </source>
</evidence>
<gene>
    <name evidence="1" type="ORF">PSA7680_02445</name>
</gene>
<dbReference type="EMBL" id="FWFQ01000017">
    <property type="protein sequence ID" value="SLN47576.1"/>
    <property type="molecule type" value="Genomic_DNA"/>
</dbReference>
<dbReference type="RefSeq" id="WP_085868995.1">
    <property type="nucleotide sequence ID" value="NZ_FWFQ01000017.1"/>
</dbReference>
<dbReference type="OrthoDB" id="9887857at2"/>
<reference evidence="1 2" key="1">
    <citation type="submission" date="2017-03" db="EMBL/GenBank/DDBJ databases">
        <authorList>
            <person name="Afonso C.L."/>
            <person name="Miller P.J."/>
            <person name="Scott M.A."/>
            <person name="Spackman E."/>
            <person name="Goraichik I."/>
            <person name="Dimitrov K.M."/>
            <person name="Suarez D.L."/>
            <person name="Swayne D.E."/>
        </authorList>
    </citation>
    <scope>NUCLEOTIDE SEQUENCE [LARGE SCALE GENOMIC DNA]</scope>
    <source>
        <strain evidence="1 2">CECT 7680</strain>
    </source>
</reference>
<dbReference type="AlphaFoldDB" id="A0A1Y5SXT4"/>
<sequence length="100" mass="10422">MSDKTDTATKADDTRTITLPASGKVVVLRKGKGRDMRIAARHVNPATDPIGYSMALAAALATIDGNAVLPEDLDEMDMEDVTAIMGGLPGKSLPQGMPSP</sequence>
<protein>
    <recommendedName>
        <fullName evidence="3">Phage tail assembly protein</fullName>
    </recommendedName>
</protein>
<organism evidence="1 2">
    <name type="scientific">Pseudoruegeria aquimaris</name>
    <dbReference type="NCBI Taxonomy" id="393663"/>
    <lineage>
        <taxon>Bacteria</taxon>
        <taxon>Pseudomonadati</taxon>
        <taxon>Pseudomonadota</taxon>
        <taxon>Alphaproteobacteria</taxon>
        <taxon>Rhodobacterales</taxon>
        <taxon>Roseobacteraceae</taxon>
        <taxon>Pseudoruegeria</taxon>
    </lineage>
</organism>
<proteinExistence type="predicted"/>